<dbReference type="AlphaFoldDB" id="A0A1X1YNU8"/>
<name>A0A1X1YNU8_9MYCO</name>
<evidence type="ECO:0000313" key="3">
    <source>
        <dbReference type="Proteomes" id="UP000193866"/>
    </source>
</evidence>
<accession>A0A1X1YNU8</accession>
<evidence type="ECO:0000256" key="1">
    <source>
        <dbReference type="SAM" id="MobiDB-lite"/>
    </source>
</evidence>
<keyword evidence="3" id="KW-1185">Reference proteome</keyword>
<sequence>MAMKDKDRELTDLLNRVAAEAEATIDQPDDGQPLPPHVKVSRPNRLRRRVRQVRLNPDELESLERLAARRGLVEQEKADRRHEAGRAEPD</sequence>
<organism evidence="2 3">
    <name type="scientific">Mycolicibacter longobardus</name>
    <dbReference type="NCBI Taxonomy" id="1108812"/>
    <lineage>
        <taxon>Bacteria</taxon>
        <taxon>Bacillati</taxon>
        <taxon>Actinomycetota</taxon>
        <taxon>Actinomycetes</taxon>
        <taxon>Mycobacteriales</taxon>
        <taxon>Mycobacteriaceae</taxon>
        <taxon>Mycolicibacter</taxon>
    </lineage>
</organism>
<comment type="caution">
    <text evidence="2">The sequence shown here is derived from an EMBL/GenBank/DDBJ whole genome shotgun (WGS) entry which is preliminary data.</text>
</comment>
<dbReference type="Proteomes" id="UP000193866">
    <property type="component" value="Unassembled WGS sequence"/>
</dbReference>
<feature type="region of interest" description="Disordered" evidence="1">
    <location>
        <begin position="68"/>
        <end position="90"/>
    </location>
</feature>
<protein>
    <submittedName>
        <fullName evidence="2">Uncharacterized protein</fullName>
    </submittedName>
</protein>
<gene>
    <name evidence="2" type="ORF">AWC16_06465</name>
</gene>
<proteinExistence type="predicted"/>
<evidence type="ECO:0000313" key="2">
    <source>
        <dbReference type="EMBL" id="ORW12796.1"/>
    </source>
</evidence>
<feature type="region of interest" description="Disordered" evidence="1">
    <location>
        <begin position="19"/>
        <end position="45"/>
    </location>
</feature>
<reference evidence="2 3" key="1">
    <citation type="submission" date="2016-01" db="EMBL/GenBank/DDBJ databases">
        <title>The new phylogeny of the genus Mycobacterium.</title>
        <authorList>
            <person name="Tarcisio F."/>
            <person name="Conor M."/>
            <person name="Antonella G."/>
            <person name="Elisabetta G."/>
            <person name="Giulia F.S."/>
            <person name="Sara T."/>
            <person name="Anna F."/>
            <person name="Clotilde B."/>
            <person name="Roberto B."/>
            <person name="Veronica D.S."/>
            <person name="Fabio R."/>
            <person name="Monica P."/>
            <person name="Olivier J."/>
            <person name="Enrico T."/>
            <person name="Nicola S."/>
        </authorList>
    </citation>
    <scope>NUCLEOTIDE SEQUENCE [LARGE SCALE GENOMIC DNA]</scope>
    <source>
        <strain evidence="2 3">DSM 45394</strain>
    </source>
</reference>
<dbReference type="EMBL" id="LQPG01000010">
    <property type="protein sequence ID" value="ORW12796.1"/>
    <property type="molecule type" value="Genomic_DNA"/>
</dbReference>